<comment type="caution">
    <text evidence="3">The sequence shown here is derived from an EMBL/GenBank/DDBJ whole genome shotgun (WGS) entry which is preliminary data.</text>
</comment>
<dbReference type="PROSITE" id="PS50943">
    <property type="entry name" value="HTH_CROC1"/>
    <property type="match status" value="1"/>
</dbReference>
<accession>A0A417ZB42</accession>
<proteinExistence type="predicted"/>
<dbReference type="Pfam" id="PF01381">
    <property type="entry name" value="HTH_3"/>
    <property type="match status" value="1"/>
</dbReference>
<protein>
    <submittedName>
        <fullName evidence="3">XRE family transcriptional regulator</fullName>
    </submittedName>
</protein>
<dbReference type="SMART" id="SM00530">
    <property type="entry name" value="HTH_XRE"/>
    <property type="match status" value="1"/>
</dbReference>
<keyword evidence="1" id="KW-0238">DNA-binding</keyword>
<gene>
    <name evidence="3" type="ORF">DS832_03685</name>
</gene>
<organism evidence="3 4">
    <name type="scientific">Bombilactobacillus bombi</name>
    <dbReference type="NCBI Taxonomy" id="1303590"/>
    <lineage>
        <taxon>Bacteria</taxon>
        <taxon>Bacillati</taxon>
        <taxon>Bacillota</taxon>
        <taxon>Bacilli</taxon>
        <taxon>Lactobacillales</taxon>
        <taxon>Lactobacillaceae</taxon>
        <taxon>Bombilactobacillus</taxon>
    </lineage>
</organism>
<dbReference type="InterPro" id="IPR001387">
    <property type="entry name" value="Cro/C1-type_HTH"/>
</dbReference>
<dbReference type="PANTHER" id="PTHR46558:SF4">
    <property type="entry name" value="DNA-BIDING PHAGE PROTEIN"/>
    <property type="match status" value="1"/>
</dbReference>
<dbReference type="PANTHER" id="PTHR46558">
    <property type="entry name" value="TRACRIPTIONAL REGULATORY PROTEIN-RELATED-RELATED"/>
    <property type="match status" value="1"/>
</dbReference>
<sequence length="67" mass="7947">MKNLKEIREERGVSQQELADMLQVSQKTVSSWECGYRNPGTKKMQQIEDIFKIPKEEIFFTAFNYKT</sequence>
<evidence type="ECO:0000313" key="4">
    <source>
        <dbReference type="Proteomes" id="UP000284822"/>
    </source>
</evidence>
<name>A0A417ZB42_9LACO</name>
<dbReference type="EMBL" id="QOCS01000007">
    <property type="protein sequence ID" value="RHW47868.1"/>
    <property type="molecule type" value="Genomic_DNA"/>
</dbReference>
<dbReference type="InterPro" id="IPR010982">
    <property type="entry name" value="Lambda_DNA-bd_dom_sf"/>
</dbReference>
<evidence type="ECO:0000256" key="1">
    <source>
        <dbReference type="ARBA" id="ARBA00023125"/>
    </source>
</evidence>
<dbReference type="SUPFAM" id="SSF47413">
    <property type="entry name" value="lambda repressor-like DNA-binding domains"/>
    <property type="match status" value="1"/>
</dbReference>
<dbReference type="Gene3D" id="1.10.260.40">
    <property type="entry name" value="lambda repressor-like DNA-binding domains"/>
    <property type="match status" value="1"/>
</dbReference>
<dbReference type="Proteomes" id="UP000284822">
    <property type="component" value="Unassembled WGS sequence"/>
</dbReference>
<dbReference type="GO" id="GO:0003677">
    <property type="term" value="F:DNA binding"/>
    <property type="evidence" value="ECO:0007669"/>
    <property type="project" value="UniProtKB-KW"/>
</dbReference>
<evidence type="ECO:0000313" key="3">
    <source>
        <dbReference type="EMBL" id="RHW47868.1"/>
    </source>
</evidence>
<dbReference type="RefSeq" id="WP_118910359.1">
    <property type="nucleotide sequence ID" value="NZ_QOCS01000007.1"/>
</dbReference>
<evidence type="ECO:0000259" key="2">
    <source>
        <dbReference type="PROSITE" id="PS50943"/>
    </source>
</evidence>
<reference evidence="3 4" key="1">
    <citation type="submission" date="2018-07" db="EMBL/GenBank/DDBJ databases">
        <title>Genome sequences of six Lactobacillus spp. isolated from bumble bee guts.</title>
        <authorList>
            <person name="Motta E.V.S."/>
            <person name="Moran N.A."/>
        </authorList>
    </citation>
    <scope>NUCLEOTIDE SEQUENCE [LARGE SCALE GENOMIC DNA]</scope>
    <source>
        <strain evidence="3 4">LV-8.1</strain>
    </source>
</reference>
<feature type="domain" description="HTH cro/C1-type" evidence="2">
    <location>
        <begin position="4"/>
        <end position="58"/>
    </location>
</feature>
<dbReference type="CDD" id="cd00093">
    <property type="entry name" value="HTH_XRE"/>
    <property type="match status" value="1"/>
</dbReference>
<dbReference type="AlphaFoldDB" id="A0A417ZB42"/>